<reference evidence="2" key="2">
    <citation type="journal article" date="2015" name="Fish Shellfish Immunol.">
        <title>Early steps in the European eel (Anguilla anguilla)-Vibrio vulnificus interaction in the gills: Role of the RtxA13 toxin.</title>
        <authorList>
            <person name="Callol A."/>
            <person name="Pajuelo D."/>
            <person name="Ebbesson L."/>
            <person name="Teles M."/>
            <person name="MacKenzie S."/>
            <person name="Amaro C."/>
        </authorList>
    </citation>
    <scope>NUCLEOTIDE SEQUENCE</scope>
</reference>
<feature type="region of interest" description="Disordered" evidence="1">
    <location>
        <begin position="1"/>
        <end position="24"/>
    </location>
</feature>
<feature type="compositionally biased region" description="Basic and acidic residues" evidence="1">
    <location>
        <begin position="1"/>
        <end position="15"/>
    </location>
</feature>
<reference evidence="2" key="1">
    <citation type="submission" date="2014-11" db="EMBL/GenBank/DDBJ databases">
        <authorList>
            <person name="Amaro Gonzalez C."/>
        </authorList>
    </citation>
    <scope>NUCLEOTIDE SEQUENCE</scope>
</reference>
<accession>A0A0E9PC66</accession>
<evidence type="ECO:0000256" key="1">
    <source>
        <dbReference type="SAM" id="MobiDB-lite"/>
    </source>
</evidence>
<protein>
    <submittedName>
        <fullName evidence="2">Uncharacterized protein</fullName>
    </submittedName>
</protein>
<dbReference type="EMBL" id="GBXM01106932">
    <property type="protein sequence ID" value="JAH01645.1"/>
    <property type="molecule type" value="Transcribed_RNA"/>
</dbReference>
<dbReference type="AlphaFoldDB" id="A0A0E9PC66"/>
<evidence type="ECO:0000313" key="2">
    <source>
        <dbReference type="EMBL" id="JAH01645.1"/>
    </source>
</evidence>
<sequence length="32" mass="3717">MRERSREGGKEREIGSDEQDYPSNHVCILDIP</sequence>
<organism evidence="2">
    <name type="scientific">Anguilla anguilla</name>
    <name type="common">European freshwater eel</name>
    <name type="synonym">Muraena anguilla</name>
    <dbReference type="NCBI Taxonomy" id="7936"/>
    <lineage>
        <taxon>Eukaryota</taxon>
        <taxon>Metazoa</taxon>
        <taxon>Chordata</taxon>
        <taxon>Craniata</taxon>
        <taxon>Vertebrata</taxon>
        <taxon>Euteleostomi</taxon>
        <taxon>Actinopterygii</taxon>
        <taxon>Neopterygii</taxon>
        <taxon>Teleostei</taxon>
        <taxon>Anguilliformes</taxon>
        <taxon>Anguillidae</taxon>
        <taxon>Anguilla</taxon>
    </lineage>
</organism>
<name>A0A0E9PC66_ANGAN</name>
<proteinExistence type="predicted"/>